<proteinExistence type="predicted"/>
<dbReference type="FunFam" id="3.40.50.300:FF:001091">
    <property type="entry name" value="Probable disease resistance protein At1g61300"/>
    <property type="match status" value="1"/>
</dbReference>
<keyword evidence="10" id="KW-1185">Reference proteome</keyword>
<evidence type="ECO:0000313" key="9">
    <source>
        <dbReference type="EMBL" id="KAK4786799.1"/>
    </source>
</evidence>
<dbReference type="InterPro" id="IPR036388">
    <property type="entry name" value="WH-like_DNA-bd_sf"/>
</dbReference>
<evidence type="ECO:0000256" key="1">
    <source>
        <dbReference type="ARBA" id="ARBA00022737"/>
    </source>
</evidence>
<dbReference type="InterPro" id="IPR058922">
    <property type="entry name" value="WHD_DRP"/>
</dbReference>
<organism evidence="9 10">
    <name type="scientific">Trapa natans</name>
    <name type="common">Water chestnut</name>
    <dbReference type="NCBI Taxonomy" id="22666"/>
    <lineage>
        <taxon>Eukaryota</taxon>
        <taxon>Viridiplantae</taxon>
        <taxon>Streptophyta</taxon>
        <taxon>Embryophyta</taxon>
        <taxon>Tracheophyta</taxon>
        <taxon>Spermatophyta</taxon>
        <taxon>Magnoliopsida</taxon>
        <taxon>eudicotyledons</taxon>
        <taxon>Gunneridae</taxon>
        <taxon>Pentapetalae</taxon>
        <taxon>rosids</taxon>
        <taxon>malvids</taxon>
        <taxon>Myrtales</taxon>
        <taxon>Lythraceae</taxon>
        <taxon>Trapa</taxon>
    </lineage>
</organism>
<feature type="domain" description="Disease resistance protein winged helix" evidence="7">
    <location>
        <begin position="465"/>
        <end position="536"/>
    </location>
</feature>
<keyword evidence="2" id="KW-0547">Nucleotide-binding</keyword>
<feature type="domain" description="NB-ARC" evidence="5">
    <location>
        <begin position="203"/>
        <end position="378"/>
    </location>
</feature>
<dbReference type="SUPFAM" id="SSF52540">
    <property type="entry name" value="P-loop containing nucleoside triphosphate hydrolases"/>
    <property type="match status" value="1"/>
</dbReference>
<dbReference type="Gene3D" id="1.20.5.4130">
    <property type="match status" value="1"/>
</dbReference>
<keyword evidence="3" id="KW-0611">Plant defense</keyword>
<dbReference type="InterPro" id="IPR044974">
    <property type="entry name" value="Disease_R_plants"/>
</dbReference>
<dbReference type="AlphaFoldDB" id="A0AAN7R0B6"/>
<comment type="caution">
    <text evidence="9">The sequence shown here is derived from an EMBL/GenBank/DDBJ whole genome shotgun (WGS) entry which is preliminary data.</text>
</comment>
<dbReference type="InterPro" id="IPR041118">
    <property type="entry name" value="Rx_N"/>
</dbReference>
<evidence type="ECO:0008006" key="11">
    <source>
        <dbReference type="Google" id="ProtNLM"/>
    </source>
</evidence>
<dbReference type="InterPro" id="IPR042197">
    <property type="entry name" value="Apaf_helical"/>
</dbReference>
<dbReference type="Gene3D" id="3.80.10.10">
    <property type="entry name" value="Ribonuclease Inhibitor"/>
    <property type="match status" value="1"/>
</dbReference>
<evidence type="ECO:0000256" key="4">
    <source>
        <dbReference type="SAM" id="MobiDB-lite"/>
    </source>
</evidence>
<feature type="domain" description="Disease resistance R13L4/SHOC-2-like LRR" evidence="8">
    <location>
        <begin position="580"/>
        <end position="909"/>
    </location>
</feature>
<dbReference type="CDD" id="cd14798">
    <property type="entry name" value="RX-CC_like"/>
    <property type="match status" value="1"/>
</dbReference>
<dbReference type="Gene3D" id="1.10.10.10">
    <property type="entry name" value="Winged helix-like DNA-binding domain superfamily/Winged helix DNA-binding domain"/>
    <property type="match status" value="1"/>
</dbReference>
<dbReference type="GO" id="GO:0098542">
    <property type="term" value="P:defense response to other organism"/>
    <property type="evidence" value="ECO:0007669"/>
    <property type="project" value="TreeGrafter"/>
</dbReference>
<dbReference type="PRINTS" id="PR00364">
    <property type="entry name" value="DISEASERSIST"/>
</dbReference>
<feature type="domain" description="Disease resistance N-terminal" evidence="6">
    <location>
        <begin position="39"/>
        <end position="120"/>
    </location>
</feature>
<dbReference type="SUPFAM" id="SSF52058">
    <property type="entry name" value="L domain-like"/>
    <property type="match status" value="1"/>
</dbReference>
<dbReference type="FunFam" id="1.10.10.10:FF:000322">
    <property type="entry name" value="Probable disease resistance protein At1g63360"/>
    <property type="match status" value="1"/>
</dbReference>
<reference evidence="9 10" key="1">
    <citation type="journal article" date="2023" name="Hortic Res">
        <title>Pangenome of water caltrop reveals structural variations and asymmetric subgenome divergence after allopolyploidization.</title>
        <authorList>
            <person name="Zhang X."/>
            <person name="Chen Y."/>
            <person name="Wang L."/>
            <person name="Yuan Y."/>
            <person name="Fang M."/>
            <person name="Shi L."/>
            <person name="Lu R."/>
            <person name="Comes H.P."/>
            <person name="Ma Y."/>
            <person name="Chen Y."/>
            <person name="Huang G."/>
            <person name="Zhou Y."/>
            <person name="Zheng Z."/>
            <person name="Qiu Y."/>
        </authorList>
    </citation>
    <scope>NUCLEOTIDE SEQUENCE [LARGE SCALE GENOMIC DNA]</scope>
    <source>
        <strain evidence="9">F231</strain>
    </source>
</reference>
<dbReference type="EMBL" id="JAXQNO010000012">
    <property type="protein sequence ID" value="KAK4786799.1"/>
    <property type="molecule type" value="Genomic_DNA"/>
</dbReference>
<sequence>MNIGRLGLKGYGGARGWSGTIKSTTFPRERKEKMAEGPVTFLLNKLSNFLEYEICHFRNIQEEIIYVRDELARVKAFLKIADSLEESDEQVKVWVEQIRDLTFNIEDILDEFMLLSIQDHGHVLQAMLCKLRNMKARYRVIHELKQVNSRIKSICEGHKRFRPKLRRVGQHSRADDSDNHWYDHRSDALLLDKSDLVGIEESKRILMEHLVDGLLEREVISVVGMGGLGKTTLVKQVYDDPAVKKHFHIRVWLTFSTSCKLVELLKDMLQQIACQIRKPAPQRVDTSNKEWLKMMIKGFLLNKRYLIVLDDVWNVIEWEAIKYAFPNDGCGSRVMLTTRNADVASASQADFGGKIHESKPLNDEESWKLFCRKTFSETNLCPPSLEETCKSILKKCEGLPLPIVAISGVLASKDTQRVDEWDLVRRSLRAEIDGNDRLKKINKVLALSFNELPYYLKCCFLHLSVFPEGYGIERMRLIRLWVAEGFVEAKEGRTLEEAADYYLKEILNRSLLQVTEWTADRRVKVCRIHHLLQQIAIKKSKEQSFAARVDEQNSSWPDKVRRLSVHTKFQSSQQNMSLSQLRSLYMSGAEKSSLKAALLHVGKLLTVLDLQAVPNLGKFPMQVLEMYSLRYLSLRYTEVKTVPSSIGKLQNLETLDLKYTYVTVLPREIMELRRLRQLLVYRYETISYLHSKYGFRTPADIGSLQSLQKLCYWEADDERSCIIMRDIGKMLHLRRLCILKLKKEDGTTLCSSISRLTNLVALSVTSLDEDEEVLDLQNLSSPPPLLQRIYLKGRLLEMPHWIPTHENIVTLHLRLCCLKDDPLISLQNLPNLVHLELEKVYDWKVLHFKAKGFKKLQKLGLDNYVGLRGIEVEGGAMPSLVQLIIQRCKVLRNVPVGIEYLTTLKLLEFFDVHDELVMKLEHDDQSQDYQRVAHIPELRYGSWTDGGWDVKSVDRTGDEAGSSHGTNGRNRGELPPCWK</sequence>
<dbReference type="PANTHER" id="PTHR23155">
    <property type="entry name" value="DISEASE RESISTANCE PROTEIN RP"/>
    <property type="match status" value="1"/>
</dbReference>
<dbReference type="PANTHER" id="PTHR23155:SF1205">
    <property type="entry name" value="DISEASE RESISTANCE PROTEIN RPM1"/>
    <property type="match status" value="1"/>
</dbReference>
<feature type="region of interest" description="Disordered" evidence="4">
    <location>
        <begin position="954"/>
        <end position="979"/>
    </location>
</feature>
<dbReference type="Gene3D" id="3.40.50.300">
    <property type="entry name" value="P-loop containing nucleotide triphosphate hydrolases"/>
    <property type="match status" value="1"/>
</dbReference>
<dbReference type="Gene3D" id="1.10.8.430">
    <property type="entry name" value="Helical domain of apoptotic protease-activating factors"/>
    <property type="match status" value="1"/>
</dbReference>
<dbReference type="InterPro" id="IPR027417">
    <property type="entry name" value="P-loop_NTPase"/>
</dbReference>
<dbReference type="Proteomes" id="UP001346149">
    <property type="component" value="Unassembled WGS sequence"/>
</dbReference>
<dbReference type="Pfam" id="PF00931">
    <property type="entry name" value="NB-ARC"/>
    <property type="match status" value="1"/>
</dbReference>
<evidence type="ECO:0000256" key="3">
    <source>
        <dbReference type="ARBA" id="ARBA00022821"/>
    </source>
</evidence>
<accession>A0AAN7R0B6</accession>
<evidence type="ECO:0000259" key="6">
    <source>
        <dbReference type="Pfam" id="PF18052"/>
    </source>
</evidence>
<dbReference type="InterPro" id="IPR002182">
    <property type="entry name" value="NB-ARC"/>
</dbReference>
<dbReference type="Pfam" id="PF23559">
    <property type="entry name" value="WHD_DRP"/>
    <property type="match status" value="1"/>
</dbReference>
<dbReference type="Pfam" id="PF18052">
    <property type="entry name" value="Rx_N"/>
    <property type="match status" value="1"/>
</dbReference>
<dbReference type="InterPro" id="IPR055414">
    <property type="entry name" value="LRR_R13L4/SHOC2-like"/>
</dbReference>
<evidence type="ECO:0000256" key="2">
    <source>
        <dbReference type="ARBA" id="ARBA00022741"/>
    </source>
</evidence>
<dbReference type="Pfam" id="PF23598">
    <property type="entry name" value="LRR_14"/>
    <property type="match status" value="1"/>
</dbReference>
<protein>
    <recommendedName>
        <fullName evidence="11">Disease resistance protein RPM1-like</fullName>
    </recommendedName>
</protein>
<dbReference type="InterPro" id="IPR032675">
    <property type="entry name" value="LRR_dom_sf"/>
</dbReference>
<dbReference type="GO" id="GO:0043531">
    <property type="term" value="F:ADP binding"/>
    <property type="evidence" value="ECO:0007669"/>
    <property type="project" value="InterPro"/>
</dbReference>
<keyword evidence="1" id="KW-0677">Repeat</keyword>
<evidence type="ECO:0000259" key="5">
    <source>
        <dbReference type="Pfam" id="PF00931"/>
    </source>
</evidence>
<dbReference type="InterPro" id="IPR038005">
    <property type="entry name" value="RX-like_CC"/>
</dbReference>
<evidence type="ECO:0000259" key="7">
    <source>
        <dbReference type="Pfam" id="PF23559"/>
    </source>
</evidence>
<evidence type="ECO:0000313" key="10">
    <source>
        <dbReference type="Proteomes" id="UP001346149"/>
    </source>
</evidence>
<evidence type="ECO:0000259" key="8">
    <source>
        <dbReference type="Pfam" id="PF23598"/>
    </source>
</evidence>
<gene>
    <name evidence="9" type="ORF">SAY86_010632</name>
</gene>
<name>A0AAN7R0B6_TRANT</name>